<feature type="transmembrane region" description="Helical" evidence="1">
    <location>
        <begin position="180"/>
        <end position="202"/>
    </location>
</feature>
<feature type="transmembrane region" description="Helical" evidence="1">
    <location>
        <begin position="86"/>
        <end position="108"/>
    </location>
</feature>
<dbReference type="EMBL" id="DVIQ01000007">
    <property type="protein sequence ID" value="HIS30159.1"/>
    <property type="molecule type" value="Genomic_DNA"/>
</dbReference>
<accession>A0A9D1EQ79</accession>
<reference evidence="2" key="1">
    <citation type="submission" date="2020-10" db="EMBL/GenBank/DDBJ databases">
        <authorList>
            <person name="Gilroy R."/>
        </authorList>
    </citation>
    <scope>NUCLEOTIDE SEQUENCE</scope>
    <source>
        <strain evidence="2">CHK190-19873</strain>
    </source>
</reference>
<keyword evidence="1" id="KW-0472">Membrane</keyword>
<reference evidence="2" key="2">
    <citation type="journal article" date="2021" name="PeerJ">
        <title>Extensive microbial diversity within the chicken gut microbiome revealed by metagenomics and culture.</title>
        <authorList>
            <person name="Gilroy R."/>
            <person name="Ravi A."/>
            <person name="Getino M."/>
            <person name="Pursley I."/>
            <person name="Horton D.L."/>
            <person name="Alikhan N.F."/>
            <person name="Baker D."/>
            <person name="Gharbi K."/>
            <person name="Hall N."/>
            <person name="Watson M."/>
            <person name="Adriaenssens E.M."/>
            <person name="Foster-Nyarko E."/>
            <person name="Jarju S."/>
            <person name="Secka A."/>
            <person name="Antonio M."/>
            <person name="Oren A."/>
            <person name="Chaudhuri R.R."/>
            <person name="La Ragione R."/>
            <person name="Hildebrand F."/>
            <person name="Pallen M.J."/>
        </authorList>
    </citation>
    <scope>NUCLEOTIDE SEQUENCE</scope>
    <source>
        <strain evidence="2">CHK190-19873</strain>
    </source>
</reference>
<sequence>MDLVSVILFGTYQLCVLIFYGVYKSAGTPRGTVFLGGYIPSWTVKSPEIQALSAEYHRSLRRLSLPAAVAGLPMLLGAWLPVSLLMIYFFVWMGILIAGSLLISAKAFQKLFRLKKEKSWFCPETLSLYTPKDGSEPFLADDDQYWLKGWYCNPNDKRLLVADRVCATNYGLNTGRKAGIVLNTLLWGGMAAGMIWLSALMLDMDFRPFSMTIQENRVTVDGGMYGATFDVSDITDLELLDALPEGKRNRRNGAATSQYLLGKFTIAGYGDCRLFYYRESSPVIRIETEEYNVFFNTRDSQKTRGLYQELETRAASAGVQ</sequence>
<feature type="transmembrane region" description="Helical" evidence="1">
    <location>
        <begin position="63"/>
        <end position="80"/>
    </location>
</feature>
<keyword evidence="1" id="KW-1133">Transmembrane helix</keyword>
<dbReference type="AlphaFoldDB" id="A0A9D1EQ79"/>
<keyword evidence="1" id="KW-0812">Transmembrane</keyword>
<evidence type="ECO:0000313" key="2">
    <source>
        <dbReference type="EMBL" id="HIS30159.1"/>
    </source>
</evidence>
<evidence type="ECO:0000313" key="3">
    <source>
        <dbReference type="Proteomes" id="UP000823935"/>
    </source>
</evidence>
<organism evidence="2 3">
    <name type="scientific">Candidatus Limivivens intestinipullorum</name>
    <dbReference type="NCBI Taxonomy" id="2840858"/>
    <lineage>
        <taxon>Bacteria</taxon>
        <taxon>Bacillati</taxon>
        <taxon>Bacillota</taxon>
        <taxon>Clostridia</taxon>
        <taxon>Lachnospirales</taxon>
        <taxon>Lachnospiraceae</taxon>
        <taxon>Lachnospiraceae incertae sedis</taxon>
        <taxon>Candidatus Limivivens</taxon>
    </lineage>
</organism>
<name>A0A9D1EQ79_9FIRM</name>
<evidence type="ECO:0008006" key="4">
    <source>
        <dbReference type="Google" id="ProtNLM"/>
    </source>
</evidence>
<feature type="transmembrane region" description="Helical" evidence="1">
    <location>
        <begin position="6"/>
        <end position="23"/>
    </location>
</feature>
<dbReference type="Proteomes" id="UP000823935">
    <property type="component" value="Unassembled WGS sequence"/>
</dbReference>
<gene>
    <name evidence="2" type="ORF">IAB44_01195</name>
</gene>
<proteinExistence type="predicted"/>
<evidence type="ECO:0000256" key="1">
    <source>
        <dbReference type="SAM" id="Phobius"/>
    </source>
</evidence>
<protein>
    <recommendedName>
        <fullName evidence="4">Bacterial Pleckstrin homology domain-containing protein</fullName>
    </recommendedName>
</protein>
<comment type="caution">
    <text evidence="2">The sequence shown here is derived from an EMBL/GenBank/DDBJ whole genome shotgun (WGS) entry which is preliminary data.</text>
</comment>